<dbReference type="eggNOG" id="COG1968">
    <property type="taxonomic scope" value="Bacteria"/>
</dbReference>
<feature type="transmembrane region" description="Helical" evidence="14">
    <location>
        <begin position="107"/>
        <end position="128"/>
    </location>
</feature>
<keyword evidence="6 14" id="KW-0812">Transmembrane</keyword>
<evidence type="ECO:0000256" key="1">
    <source>
        <dbReference type="ARBA" id="ARBA00004651"/>
    </source>
</evidence>
<dbReference type="EMBL" id="CP002085">
    <property type="protein sequence ID" value="ADK86053.1"/>
    <property type="molecule type" value="Genomic_DNA"/>
</dbReference>
<keyword evidence="14" id="KW-0961">Cell wall biogenesis/degradation</keyword>
<dbReference type="HOGENOM" id="CLU_060296_1_2_7"/>
<dbReference type="AlphaFoldDB" id="E1QKG0"/>
<comment type="subcellular location">
    <subcellularLocation>
        <location evidence="14">Cell inner membrane</location>
        <topology evidence="14">Multi-pass membrane protein</topology>
    </subcellularLocation>
    <subcellularLocation>
        <location evidence="1">Cell membrane</location>
        <topology evidence="1">Multi-pass membrane protein</topology>
    </subcellularLocation>
</comment>
<dbReference type="PANTHER" id="PTHR30622:SF2">
    <property type="entry name" value="UNDECAPRENYL-DIPHOSPHATASE"/>
    <property type="match status" value="1"/>
</dbReference>
<comment type="catalytic activity">
    <reaction evidence="13 14">
        <text>di-trans,octa-cis-undecaprenyl diphosphate + H2O = di-trans,octa-cis-undecaprenyl phosphate + phosphate + H(+)</text>
        <dbReference type="Rhea" id="RHEA:28094"/>
        <dbReference type="ChEBI" id="CHEBI:15377"/>
        <dbReference type="ChEBI" id="CHEBI:15378"/>
        <dbReference type="ChEBI" id="CHEBI:43474"/>
        <dbReference type="ChEBI" id="CHEBI:58405"/>
        <dbReference type="ChEBI" id="CHEBI:60392"/>
        <dbReference type="EC" id="3.6.1.27"/>
    </reaction>
</comment>
<comment type="function">
    <text evidence="14">Catalyzes the dephosphorylation of undecaprenyl diphosphate (UPP). Confers resistance to bacitracin.</text>
</comment>
<dbReference type="Proteomes" id="UP000009047">
    <property type="component" value="Chromosome"/>
</dbReference>
<protein>
    <recommendedName>
        <fullName evidence="4 14">Undecaprenyl-diphosphatase</fullName>
        <ecNumber evidence="3 14">3.6.1.27</ecNumber>
    </recommendedName>
    <alternativeName>
        <fullName evidence="12 14">Bacitracin resistance protein</fullName>
    </alternativeName>
    <alternativeName>
        <fullName evidence="11 14">Undecaprenyl pyrophosphate phosphatase</fullName>
    </alternativeName>
</protein>
<feature type="transmembrane region" description="Helical" evidence="14">
    <location>
        <begin position="215"/>
        <end position="234"/>
    </location>
</feature>
<dbReference type="OrthoDB" id="9808289at2"/>
<organism evidence="15 16">
    <name type="scientific">Desulfarculus baarsii (strain ATCC 33931 / DSM 2075 / LMG 7858 / VKM B-1802 / 2st14)</name>
    <dbReference type="NCBI Taxonomy" id="644282"/>
    <lineage>
        <taxon>Bacteria</taxon>
        <taxon>Pseudomonadati</taxon>
        <taxon>Thermodesulfobacteriota</taxon>
        <taxon>Desulfarculia</taxon>
        <taxon>Desulfarculales</taxon>
        <taxon>Desulfarculaceae</taxon>
        <taxon>Desulfarculus</taxon>
    </lineage>
</organism>
<evidence type="ECO:0000256" key="8">
    <source>
        <dbReference type="ARBA" id="ARBA00022989"/>
    </source>
</evidence>
<evidence type="ECO:0000256" key="7">
    <source>
        <dbReference type="ARBA" id="ARBA00022801"/>
    </source>
</evidence>
<evidence type="ECO:0000256" key="5">
    <source>
        <dbReference type="ARBA" id="ARBA00022475"/>
    </source>
</evidence>
<evidence type="ECO:0000256" key="9">
    <source>
        <dbReference type="ARBA" id="ARBA00023136"/>
    </source>
</evidence>
<evidence type="ECO:0000256" key="2">
    <source>
        <dbReference type="ARBA" id="ARBA00010621"/>
    </source>
</evidence>
<accession>E1QKG0</accession>
<feature type="transmembrane region" description="Helical" evidence="14">
    <location>
        <begin position="83"/>
        <end position="101"/>
    </location>
</feature>
<reference evidence="15 16" key="1">
    <citation type="journal article" date="2010" name="Stand. Genomic Sci.">
        <title>Complete genome sequence of Desulfarculus baarsii type strain (2st14).</title>
        <authorList>
            <person name="Sun H."/>
            <person name="Spring S."/>
            <person name="Lapidus A."/>
            <person name="Davenport K."/>
            <person name="Del Rio T.G."/>
            <person name="Tice H."/>
            <person name="Nolan M."/>
            <person name="Copeland A."/>
            <person name="Cheng J.F."/>
            <person name="Lucas S."/>
            <person name="Tapia R."/>
            <person name="Goodwin L."/>
            <person name="Pitluck S."/>
            <person name="Ivanova N."/>
            <person name="Pagani I."/>
            <person name="Mavromatis K."/>
            <person name="Ovchinnikova G."/>
            <person name="Pati A."/>
            <person name="Chen A."/>
            <person name="Palaniappan K."/>
            <person name="Hauser L."/>
            <person name="Chang Y.J."/>
            <person name="Jeffries C.D."/>
            <person name="Detter J.C."/>
            <person name="Han C."/>
            <person name="Rohde M."/>
            <person name="Brambilla E."/>
            <person name="Goker M."/>
            <person name="Woyke T."/>
            <person name="Bristow J."/>
            <person name="Eisen J.A."/>
            <person name="Markowitz V."/>
            <person name="Hugenholtz P."/>
            <person name="Kyrpides N.C."/>
            <person name="Klenk H.P."/>
            <person name="Land M."/>
        </authorList>
    </citation>
    <scope>NUCLEOTIDE SEQUENCE [LARGE SCALE GENOMIC DNA]</scope>
    <source>
        <strain evidence="16">ATCC 33931 / DSM 2075 / LMG 7858 / VKM B-1802 / 2st14</strain>
    </source>
</reference>
<dbReference type="KEGG" id="dbr:Deba_2699"/>
<evidence type="ECO:0000256" key="4">
    <source>
        <dbReference type="ARBA" id="ARBA00021581"/>
    </source>
</evidence>
<dbReference type="GO" id="GO:0046677">
    <property type="term" value="P:response to antibiotic"/>
    <property type="evidence" value="ECO:0007669"/>
    <property type="project" value="UniProtKB-UniRule"/>
</dbReference>
<evidence type="ECO:0000313" key="16">
    <source>
        <dbReference type="Proteomes" id="UP000009047"/>
    </source>
</evidence>
<comment type="similarity">
    <text evidence="2 14">Belongs to the UppP family.</text>
</comment>
<dbReference type="Pfam" id="PF02673">
    <property type="entry name" value="BacA"/>
    <property type="match status" value="1"/>
</dbReference>
<keyword evidence="5 14" id="KW-1003">Cell membrane</keyword>
<keyword evidence="16" id="KW-1185">Reference proteome</keyword>
<dbReference type="RefSeq" id="WP_013259492.1">
    <property type="nucleotide sequence ID" value="NC_014365.1"/>
</dbReference>
<keyword evidence="9 14" id="KW-0472">Membrane</keyword>
<dbReference type="GO" id="GO:0071555">
    <property type="term" value="P:cell wall organization"/>
    <property type="evidence" value="ECO:0007669"/>
    <property type="project" value="UniProtKB-KW"/>
</dbReference>
<feature type="transmembrane region" description="Helical" evidence="14">
    <location>
        <begin position="185"/>
        <end position="203"/>
    </location>
</feature>
<keyword evidence="14" id="KW-0133">Cell shape</keyword>
<dbReference type="HAMAP" id="MF_01006">
    <property type="entry name" value="Undec_diphosphatase"/>
    <property type="match status" value="1"/>
</dbReference>
<dbReference type="GO" id="GO:0009252">
    <property type="term" value="P:peptidoglycan biosynthetic process"/>
    <property type="evidence" value="ECO:0007669"/>
    <property type="project" value="UniProtKB-KW"/>
</dbReference>
<name>E1QKG0_DESB2</name>
<dbReference type="EC" id="3.6.1.27" evidence="3 14"/>
<dbReference type="InterPro" id="IPR003824">
    <property type="entry name" value="UppP"/>
</dbReference>
<evidence type="ECO:0000256" key="6">
    <source>
        <dbReference type="ARBA" id="ARBA00022692"/>
    </source>
</evidence>
<dbReference type="PANTHER" id="PTHR30622">
    <property type="entry name" value="UNDECAPRENYL-DIPHOSPHATASE"/>
    <property type="match status" value="1"/>
</dbReference>
<keyword evidence="7 14" id="KW-0378">Hydrolase</keyword>
<dbReference type="GO" id="GO:0005886">
    <property type="term" value="C:plasma membrane"/>
    <property type="evidence" value="ECO:0007669"/>
    <property type="project" value="UniProtKB-SubCell"/>
</dbReference>
<sequence length="265" mass="27815">MNFYQAIFLGAVQGLTEFLPVSSSGHLVLGQHLLGLREPQLMFDVAVHVGTLAAVLIVFRDDLLAMIRGLWAGDDRGREGRRLIMLVAVGSVPTALMGFLLKDFFESLFASVAAVGAALLFTGCLLMLTRLASGRGLGLSEVGPGRALLIGLAQGVAITPGVSRSGSTIAVGLLLGLERQLAARLSFLLFIPAISGALLLQLLDAEASAAPETSILLAGALTAGLVGYVCLRLLLRVVNQGKISYFAYYCWALGLAALAWTTFGN</sequence>
<evidence type="ECO:0000256" key="10">
    <source>
        <dbReference type="ARBA" id="ARBA00023251"/>
    </source>
</evidence>
<evidence type="ECO:0000256" key="12">
    <source>
        <dbReference type="ARBA" id="ARBA00032932"/>
    </source>
</evidence>
<keyword evidence="10 14" id="KW-0046">Antibiotic resistance</keyword>
<feature type="transmembrane region" description="Helical" evidence="14">
    <location>
        <begin position="246"/>
        <end position="263"/>
    </location>
</feature>
<dbReference type="STRING" id="644282.Deba_2699"/>
<dbReference type="GO" id="GO:0050380">
    <property type="term" value="F:undecaprenyl-diphosphatase activity"/>
    <property type="evidence" value="ECO:0007669"/>
    <property type="project" value="UniProtKB-UniRule"/>
</dbReference>
<evidence type="ECO:0000256" key="14">
    <source>
        <dbReference type="HAMAP-Rule" id="MF_01006"/>
    </source>
</evidence>
<evidence type="ECO:0000256" key="3">
    <source>
        <dbReference type="ARBA" id="ARBA00012374"/>
    </source>
</evidence>
<evidence type="ECO:0000256" key="13">
    <source>
        <dbReference type="ARBA" id="ARBA00047594"/>
    </source>
</evidence>
<keyword evidence="14" id="KW-0573">Peptidoglycan synthesis</keyword>
<keyword evidence="14" id="KW-0997">Cell inner membrane</keyword>
<evidence type="ECO:0000313" key="15">
    <source>
        <dbReference type="EMBL" id="ADK86053.1"/>
    </source>
</evidence>
<evidence type="ECO:0000256" key="11">
    <source>
        <dbReference type="ARBA" id="ARBA00032707"/>
    </source>
</evidence>
<gene>
    <name evidence="14" type="primary">uppP</name>
    <name evidence="15" type="ordered locus">Deba_2699</name>
</gene>
<proteinExistence type="inferred from homology"/>
<keyword evidence="8 14" id="KW-1133">Transmembrane helix</keyword>
<comment type="miscellaneous">
    <text evidence="14">Bacitracin is thought to be involved in the inhibition of peptidoglycan synthesis by sequestering undecaprenyl diphosphate, thereby reducing the pool of lipid carrier available.</text>
</comment>
<dbReference type="GO" id="GO:0008360">
    <property type="term" value="P:regulation of cell shape"/>
    <property type="evidence" value="ECO:0007669"/>
    <property type="project" value="UniProtKB-KW"/>
</dbReference>